<evidence type="ECO:0000313" key="2">
    <source>
        <dbReference type="EMBL" id="KAK3586970.1"/>
    </source>
</evidence>
<feature type="region of interest" description="Disordered" evidence="1">
    <location>
        <begin position="1360"/>
        <end position="1391"/>
    </location>
</feature>
<feature type="region of interest" description="Disordered" evidence="1">
    <location>
        <begin position="1"/>
        <end position="59"/>
    </location>
</feature>
<reference evidence="2" key="3">
    <citation type="submission" date="2023-05" db="EMBL/GenBank/DDBJ databases">
        <authorList>
            <person name="Smith C.H."/>
        </authorList>
    </citation>
    <scope>NUCLEOTIDE SEQUENCE</scope>
    <source>
        <strain evidence="2">CHS0354</strain>
        <tissue evidence="2">Mantle</tissue>
    </source>
</reference>
<feature type="compositionally biased region" description="Basic and acidic residues" evidence="1">
    <location>
        <begin position="1156"/>
        <end position="1176"/>
    </location>
</feature>
<feature type="compositionally biased region" description="Basic residues" evidence="1">
    <location>
        <begin position="82"/>
        <end position="93"/>
    </location>
</feature>
<dbReference type="Proteomes" id="UP001195483">
    <property type="component" value="Unassembled WGS sequence"/>
</dbReference>
<evidence type="ECO:0000313" key="3">
    <source>
        <dbReference type="Proteomes" id="UP001195483"/>
    </source>
</evidence>
<reference evidence="2" key="1">
    <citation type="journal article" date="2021" name="Genome Biol. Evol.">
        <title>A High-Quality Reference Genome for a Parasitic Bivalve with Doubly Uniparental Inheritance (Bivalvia: Unionida).</title>
        <authorList>
            <person name="Smith C.H."/>
        </authorList>
    </citation>
    <scope>NUCLEOTIDE SEQUENCE</scope>
    <source>
        <strain evidence="2">CHS0354</strain>
    </source>
</reference>
<keyword evidence="3" id="KW-1185">Reference proteome</keyword>
<name>A0AAE0S7W6_9BIVA</name>
<feature type="region of interest" description="Disordered" evidence="1">
    <location>
        <begin position="82"/>
        <end position="128"/>
    </location>
</feature>
<evidence type="ECO:0000256" key="1">
    <source>
        <dbReference type="SAM" id="MobiDB-lite"/>
    </source>
</evidence>
<accession>A0AAE0S7W6</accession>
<organism evidence="2 3">
    <name type="scientific">Potamilus streckersoni</name>
    <dbReference type="NCBI Taxonomy" id="2493646"/>
    <lineage>
        <taxon>Eukaryota</taxon>
        <taxon>Metazoa</taxon>
        <taxon>Spiralia</taxon>
        <taxon>Lophotrochozoa</taxon>
        <taxon>Mollusca</taxon>
        <taxon>Bivalvia</taxon>
        <taxon>Autobranchia</taxon>
        <taxon>Heteroconchia</taxon>
        <taxon>Palaeoheterodonta</taxon>
        <taxon>Unionida</taxon>
        <taxon>Unionoidea</taxon>
        <taxon>Unionidae</taxon>
        <taxon>Ambleminae</taxon>
        <taxon>Lampsilini</taxon>
        <taxon>Potamilus</taxon>
    </lineage>
</organism>
<feature type="region of interest" description="Disordered" evidence="1">
    <location>
        <begin position="1117"/>
        <end position="1193"/>
    </location>
</feature>
<feature type="compositionally biased region" description="Basic and acidic residues" evidence="1">
    <location>
        <begin position="1360"/>
        <end position="1372"/>
    </location>
</feature>
<sequence>MAAARHVPSSSTAKGSKLPSENLDENNTDTDDEILEEEAEMTHQCTPEEHEQSSTSKKVHRQHQILQWVIFQPLFVSPRFLGTRKSKRSRKQTRSFSPDALKKSLKSKMKKRKRKRGNSNSATSFNRPCDKLPNGMPFSCYLCKSPYVCNDTVRSLKKKKQSRHMPYPRCKINPQTGQEMLLCNACGLAFDRPIRQKKPKKVLSEKERNDYLMKARQFAKTLVEKFGEPAASRLYCPPITDRICGCIQKYVMVENDEVYETRSQELIEMLRKALQLSKEKCYSTAETTISPRKYKSKNVGLGSGHKRSKIYTEFVLKSRSHLKKGIGLCERGSQRILLYSNNFLHKTLKTEKNSSRLLKRKLAGTLMTFSEILTKSCCVYNCVMMAATHCRLLEKWRERALTSQAEARRVMAEMLTPAGGNRVNCNLFISLVTGCSKQTIHRVKQQMQTTHGDKEPPVHGLRKYWQEVQQKQEKSDTMKASQKTSPAAATITVTTTSTTTTASESTVPISDTTTNATRNAEAVTSAVSTNSVTELPRHVATTNRQPFVNGQNQPMSHMAALQRTSAQPIQGTPQLLTPMNVSNQSHFAQNQPSQQIQSKQVQTSCNAQIYSTQQPLQVQIQTLQAPTTTQNQSIQAPHLTQIQQMQASHSTHIHQMSASQHPRTHPTSVQTMIPHFQASQPNWIPQLQPLQASSQTQINQVQVPSQAPIQTIHMSSQNPPQTFQLLMQGPTQLQSNIPQGAQQVSVQHILDNCSQNSFHAVQTMQPNSVNQNQVSDSLHTQLQQYINLNQQISTHNQLMSNLMFMSNQNQYPVMNAMPPVSNQYQSNMNMSDTHQSQQVYNPFSVVRNQLQQVQNQIQTLSTKLPCPANQVQPVLSGTQISSTASNSTVITLPMQILSSHPASSSMIVTQGNPLHNSTIQAQGYIQSAMLNHQRNTNNKLNQKSHTQPSVSQDFGSQIPIQSTSSHHVQIVKATSRKVNQAVQTVNSANPRTSQTHQPQSTQIQRMAQRLEKTPIPLQTNKQSLRPALIQTSLQNKSMEQLQNHQASAASANNPHQHFFVEAQGAHALKQCVQESFEQSSVSGMIVPHMQTPNENLEQHQIQQWQMQMQNASALIQTDGSTEHGQRGLGHNQMQNKQPCENQQQRQAADNRSFSQKSKDISSHRQIEMSMSSDRHAVSKPNNPSLGGQPHQSGHKIYVIGSRAGSELLQQVGHQPMEVDSHVEDELLLQTNNSQSLVLTGNSLQELLKQSSPISIHSQTGQLQSISRQSAMQKQNREGRPISFLNITSSARHSGVEMNGIPNANGNQCQRMTSIVTPNVAISKAMVDPAASANIPMQTRGSCGETAHNQNRSNQIFAKQEEQNHVDTSERQSHTNISSEESGKLKAGRGSISFKMKTHRSKGLVSHTFRKVQAKDGKLFMQSENKDSNVRQAASGHSILQDILKAPPKLTSSQLIEEATKTSKTAGISDASKTSKHASDSKLNHRSVCSI</sequence>
<comment type="caution">
    <text evidence="2">The sequence shown here is derived from an EMBL/GenBank/DDBJ whole genome shotgun (WGS) entry which is preliminary data.</text>
</comment>
<dbReference type="EMBL" id="JAEAOA010001593">
    <property type="protein sequence ID" value="KAK3586970.1"/>
    <property type="molecule type" value="Genomic_DNA"/>
</dbReference>
<feature type="region of interest" description="Disordered" evidence="1">
    <location>
        <begin position="1450"/>
        <end position="1490"/>
    </location>
</feature>
<reference evidence="2" key="2">
    <citation type="journal article" date="2021" name="Genome Biol. Evol.">
        <title>Developing a high-quality reference genome for a parasitic bivalve with doubly uniparental inheritance (Bivalvia: Unionida).</title>
        <authorList>
            <person name="Smith C.H."/>
        </authorList>
    </citation>
    <scope>NUCLEOTIDE SEQUENCE</scope>
    <source>
        <strain evidence="2">CHS0354</strain>
        <tissue evidence="2">Mantle</tissue>
    </source>
</reference>
<feature type="compositionally biased region" description="Basic residues" evidence="1">
    <location>
        <begin position="103"/>
        <end position="117"/>
    </location>
</feature>
<feature type="compositionally biased region" description="Polar residues" evidence="1">
    <location>
        <begin position="1179"/>
        <end position="1191"/>
    </location>
</feature>
<feature type="compositionally biased region" description="Acidic residues" evidence="1">
    <location>
        <begin position="22"/>
        <end position="39"/>
    </location>
</feature>
<protein>
    <submittedName>
        <fullName evidence="2">Uncharacterized protein</fullName>
    </submittedName>
</protein>
<proteinExistence type="predicted"/>
<gene>
    <name evidence="2" type="ORF">CHS0354_026685</name>
</gene>
<feature type="compositionally biased region" description="Polar residues" evidence="1">
    <location>
        <begin position="1131"/>
        <end position="1155"/>
    </location>
</feature>